<dbReference type="NCBIfam" id="TIGR02414">
    <property type="entry name" value="pepN_proteo"/>
    <property type="match status" value="1"/>
</dbReference>
<evidence type="ECO:0000256" key="8">
    <source>
        <dbReference type="ARBA" id="ARBA00022723"/>
    </source>
</evidence>
<dbReference type="InterPro" id="IPR037144">
    <property type="entry name" value="Peptidase_M1_pepN_C_sf"/>
</dbReference>
<organism evidence="17 18">
    <name type="scientific">Jiella endophytica</name>
    <dbReference type="NCBI Taxonomy" id="2558362"/>
    <lineage>
        <taxon>Bacteria</taxon>
        <taxon>Pseudomonadati</taxon>
        <taxon>Pseudomonadota</taxon>
        <taxon>Alphaproteobacteria</taxon>
        <taxon>Hyphomicrobiales</taxon>
        <taxon>Aurantimonadaceae</taxon>
        <taxon>Jiella</taxon>
    </lineage>
</organism>
<reference evidence="17 18" key="1">
    <citation type="submission" date="2019-03" db="EMBL/GenBank/DDBJ databases">
        <title>Jiella endophytica sp. nov., a novel endophytic bacterium isolated from root of Ficus microcarpa Linn. f.</title>
        <authorList>
            <person name="Tuo L."/>
        </authorList>
    </citation>
    <scope>NUCLEOTIDE SEQUENCE [LARGE SCALE GENOMIC DNA]</scope>
    <source>
        <strain evidence="17 18">CBS5Q-3</strain>
    </source>
</reference>
<dbReference type="Pfam" id="PF01433">
    <property type="entry name" value="Peptidase_M1"/>
    <property type="match status" value="1"/>
</dbReference>
<dbReference type="Gene3D" id="2.60.40.1730">
    <property type="entry name" value="tricorn interacting facor f3 domain"/>
    <property type="match status" value="1"/>
</dbReference>
<sequence>MQRTEDGQTVKLADYQPTDFILRGVKMTLMLFEGYADVSTRLTLERRQGVLADAPLNLDGDELVLESIAVDGLTLEPSRYEATPESLKVTGLPEVGPFELAIETRIVPEQNSKLMGLYRSNGIWCTQCEAEGFRRITYFLDRPDVLAPYLVRIEADKAAAPVLLSNGNPVDSGDLEGGRHYAVWDDPFNKPSYLFAVVAGDLDLLPDEFVTMSGRTVTLGIYTEKGRAAQAAYAMDALKRSMAWDERRFGREYDLDVFNVVAIADFNMGAMENKGLNVFNHKYVLLDPDIATDTDYAGVETVIAHEYFHNWTGNRITCRDWFQLCLKEGLTVYRDQEFSADERERTVQRIGSVRRLKAHQFPEDQGPLQHPVRPSEYREINNFYTATVYDKGAELVRMIATLLGEAGFRAGMDLYFDRHDGEAATIEAFVACFEDATGTDLSQFALWYSQAGTPTLTVTEQWDADQRRHAVTLRQSLSKGAAGTGTEPMVLPLRFGLVGGNGEDSDAEGHVTGGAELKDDLIVLNGTEATVTFTGLADRPYLSVLRDFSAPVTLAHEQSEAARIALARLDPNLFNRWRALDDLLANGLTEAGRRPLGDATPPLGAPVIEALLASAGDDSLDPAFRAQALAMPGEADIARQIAENVDPDRVHEVVEAARLAIGTKGLAIFERLRGSLAPDAAFSPDAASAGRRALANAALGYLSAARGEPSDALAQYETAGNMTDRLGALAILVHRFPGAEGTEAALGDFYRRFEADDLVLDKWFALQAAAPYHGAVETVARLAEHPRFTMRNPNRVRALVGTFAAGNQVGFHRADGAGYHFVADKLAELDRINPQIAARIATTFRAWRSFEASRRTKLAETLRQLSEIKGLSKDLQDIVDRSLK</sequence>
<evidence type="ECO:0000259" key="13">
    <source>
        <dbReference type="Pfam" id="PF01433"/>
    </source>
</evidence>
<dbReference type="OrthoDB" id="100605at2"/>
<dbReference type="GO" id="GO:0008237">
    <property type="term" value="F:metallopeptidase activity"/>
    <property type="evidence" value="ECO:0007669"/>
    <property type="project" value="UniProtKB-UniRule"/>
</dbReference>
<dbReference type="EMBL" id="SOZD01000005">
    <property type="protein sequence ID" value="TFF20581.1"/>
    <property type="molecule type" value="Genomic_DNA"/>
</dbReference>
<dbReference type="Pfam" id="PF11940">
    <property type="entry name" value="DUF3458"/>
    <property type="match status" value="1"/>
</dbReference>
<dbReference type="Pfam" id="PF17900">
    <property type="entry name" value="Peptidase_M1_N"/>
    <property type="match status" value="1"/>
</dbReference>
<dbReference type="InterPro" id="IPR038438">
    <property type="entry name" value="PepN_Ig-like_sf"/>
</dbReference>
<dbReference type="InterPro" id="IPR014782">
    <property type="entry name" value="Peptidase_M1_dom"/>
</dbReference>
<dbReference type="Gene3D" id="3.30.2010.30">
    <property type="match status" value="1"/>
</dbReference>
<dbReference type="InterPro" id="IPR042097">
    <property type="entry name" value="Aminopeptidase_N-like_N_sf"/>
</dbReference>
<keyword evidence="10" id="KW-0862">Zinc</keyword>
<name>A0A4Y8RED8_9HYPH</name>
<keyword evidence="7" id="KW-0645">Protease</keyword>
<proteinExistence type="inferred from homology"/>
<evidence type="ECO:0000256" key="5">
    <source>
        <dbReference type="ARBA" id="ARBA00015611"/>
    </source>
</evidence>
<dbReference type="InterPro" id="IPR045357">
    <property type="entry name" value="Aminopeptidase_N-like_N"/>
</dbReference>
<keyword evidence="9 17" id="KW-0378">Hydrolase</keyword>
<dbReference type="AlphaFoldDB" id="A0A4Y8RED8"/>
<keyword evidence="18" id="KW-1185">Reference proteome</keyword>
<dbReference type="CDD" id="cd09600">
    <property type="entry name" value="M1_APN"/>
    <property type="match status" value="1"/>
</dbReference>
<evidence type="ECO:0000259" key="15">
    <source>
        <dbReference type="Pfam" id="PF17432"/>
    </source>
</evidence>
<feature type="domain" description="Peptidase M1 membrane alanine aminopeptidase" evidence="13">
    <location>
        <begin position="233"/>
        <end position="444"/>
    </location>
</feature>
<gene>
    <name evidence="17" type="primary">pepN</name>
    <name evidence="17" type="ORF">E3C22_16895</name>
</gene>
<keyword evidence="8" id="KW-0479">Metal-binding</keyword>
<dbReference type="FunFam" id="3.30.2010.30:FF:000002">
    <property type="entry name" value="Putative aminopeptidase N"/>
    <property type="match status" value="1"/>
</dbReference>
<dbReference type="Gene3D" id="1.25.50.10">
    <property type="entry name" value="Peptidase M1, alanyl aminopeptidase, C-terminal domain"/>
    <property type="match status" value="1"/>
</dbReference>
<comment type="cofactor">
    <cofactor evidence="2">
        <name>Zn(2+)</name>
        <dbReference type="ChEBI" id="CHEBI:29105"/>
    </cofactor>
</comment>
<dbReference type="InterPro" id="IPR035414">
    <property type="entry name" value="Peptidase_M1_pepN_Ig-like"/>
</dbReference>
<dbReference type="Gene3D" id="1.10.390.10">
    <property type="entry name" value="Neutral Protease Domain 2"/>
    <property type="match status" value="1"/>
</dbReference>
<evidence type="ECO:0000256" key="6">
    <source>
        <dbReference type="ARBA" id="ARBA00022438"/>
    </source>
</evidence>
<evidence type="ECO:0000313" key="17">
    <source>
        <dbReference type="EMBL" id="TFF20581.1"/>
    </source>
</evidence>
<evidence type="ECO:0000256" key="11">
    <source>
        <dbReference type="ARBA" id="ARBA00023049"/>
    </source>
</evidence>
<evidence type="ECO:0000256" key="10">
    <source>
        <dbReference type="ARBA" id="ARBA00022833"/>
    </source>
</evidence>
<feature type="domain" description="Peptidase M1 alanyl aminopeptidase Ig-like fold" evidence="14">
    <location>
        <begin position="452"/>
        <end position="556"/>
    </location>
</feature>
<dbReference type="InterPro" id="IPR001930">
    <property type="entry name" value="Peptidase_M1"/>
</dbReference>
<evidence type="ECO:0000259" key="14">
    <source>
        <dbReference type="Pfam" id="PF11940"/>
    </source>
</evidence>
<feature type="domain" description="Peptidase M1 alanyl aminopeptidase C-terminal" evidence="15">
    <location>
        <begin position="562"/>
        <end position="884"/>
    </location>
</feature>
<dbReference type="EC" id="3.4.11.2" evidence="4 12"/>
<evidence type="ECO:0000313" key="18">
    <source>
        <dbReference type="Proteomes" id="UP000298179"/>
    </source>
</evidence>
<dbReference type="RefSeq" id="WP_134763230.1">
    <property type="nucleotide sequence ID" value="NZ_SOZD01000005.1"/>
</dbReference>
<evidence type="ECO:0000256" key="3">
    <source>
        <dbReference type="ARBA" id="ARBA00010136"/>
    </source>
</evidence>
<dbReference type="SUPFAM" id="SSF55486">
    <property type="entry name" value="Metalloproteases ('zincins'), catalytic domain"/>
    <property type="match status" value="1"/>
</dbReference>
<evidence type="ECO:0000256" key="7">
    <source>
        <dbReference type="ARBA" id="ARBA00022670"/>
    </source>
</evidence>
<dbReference type="InterPro" id="IPR024601">
    <property type="entry name" value="Peptidase_M1_pepN_C"/>
</dbReference>
<keyword evidence="11" id="KW-0482">Metalloprotease</keyword>
<dbReference type="InterPro" id="IPR012779">
    <property type="entry name" value="Peptidase_M1_pepN"/>
</dbReference>
<dbReference type="GO" id="GO:0006508">
    <property type="term" value="P:proteolysis"/>
    <property type="evidence" value="ECO:0007669"/>
    <property type="project" value="UniProtKB-UniRule"/>
</dbReference>
<dbReference type="GO" id="GO:0016285">
    <property type="term" value="F:alanyl aminopeptidase activity"/>
    <property type="evidence" value="ECO:0007669"/>
    <property type="project" value="UniProtKB-EC"/>
</dbReference>
<comment type="similarity">
    <text evidence="3">Belongs to the peptidase M1 family.</text>
</comment>
<dbReference type="SUPFAM" id="SSF63737">
    <property type="entry name" value="Leukotriene A4 hydrolase N-terminal domain"/>
    <property type="match status" value="1"/>
</dbReference>
<evidence type="ECO:0000256" key="2">
    <source>
        <dbReference type="ARBA" id="ARBA00001947"/>
    </source>
</evidence>
<dbReference type="PANTHER" id="PTHR46322:SF1">
    <property type="entry name" value="PUROMYCIN-SENSITIVE AMINOPEPTIDASE"/>
    <property type="match status" value="1"/>
</dbReference>
<feature type="domain" description="Aminopeptidase N-like N-terminal" evidence="16">
    <location>
        <begin position="66"/>
        <end position="194"/>
    </location>
</feature>
<evidence type="ECO:0000256" key="1">
    <source>
        <dbReference type="ARBA" id="ARBA00000098"/>
    </source>
</evidence>
<evidence type="ECO:0000259" key="16">
    <source>
        <dbReference type="Pfam" id="PF17900"/>
    </source>
</evidence>
<comment type="caution">
    <text evidence="17">The sequence shown here is derived from an EMBL/GenBank/DDBJ whole genome shotgun (WGS) entry which is preliminary data.</text>
</comment>
<dbReference type="Gene3D" id="2.60.40.1840">
    <property type="match status" value="1"/>
</dbReference>
<dbReference type="InterPro" id="IPR027268">
    <property type="entry name" value="Peptidase_M4/M1_CTD_sf"/>
</dbReference>
<protein>
    <recommendedName>
        <fullName evidence="5 12">Aminopeptidase N</fullName>
        <ecNumber evidence="4 12">3.4.11.2</ecNumber>
    </recommendedName>
</protein>
<dbReference type="PANTHER" id="PTHR46322">
    <property type="entry name" value="PUROMYCIN-SENSITIVE AMINOPEPTIDASE"/>
    <property type="match status" value="1"/>
</dbReference>
<accession>A0A4Y8RED8</accession>
<evidence type="ECO:0000256" key="9">
    <source>
        <dbReference type="ARBA" id="ARBA00022801"/>
    </source>
</evidence>
<dbReference type="GO" id="GO:0008270">
    <property type="term" value="F:zinc ion binding"/>
    <property type="evidence" value="ECO:0007669"/>
    <property type="project" value="InterPro"/>
</dbReference>
<evidence type="ECO:0000256" key="12">
    <source>
        <dbReference type="NCBIfam" id="TIGR02414"/>
    </source>
</evidence>
<evidence type="ECO:0000256" key="4">
    <source>
        <dbReference type="ARBA" id="ARBA00012564"/>
    </source>
</evidence>
<comment type="catalytic activity">
    <reaction evidence="1">
        <text>Release of an N-terminal amino acid, Xaa-|-Yaa- from a peptide, amide or arylamide. Xaa is preferably Ala, but may be most amino acids including Pro (slow action). When a terminal hydrophobic residue is followed by a prolyl residue, the two may be released as an intact Xaa-Pro dipeptide.</text>
        <dbReference type="EC" id="3.4.11.2"/>
    </reaction>
</comment>
<keyword evidence="6 17" id="KW-0031">Aminopeptidase</keyword>
<dbReference type="Pfam" id="PF17432">
    <property type="entry name" value="DUF3458_C"/>
    <property type="match status" value="1"/>
</dbReference>
<dbReference type="Proteomes" id="UP000298179">
    <property type="component" value="Unassembled WGS sequence"/>
</dbReference>
<dbReference type="PRINTS" id="PR00756">
    <property type="entry name" value="ALADIPTASE"/>
</dbReference>